<dbReference type="RefSeq" id="WP_321561965.1">
    <property type="nucleotide sequence ID" value="NZ_CP139558.1"/>
</dbReference>
<dbReference type="Proteomes" id="UP001324380">
    <property type="component" value="Chromosome"/>
</dbReference>
<organism evidence="7 8">
    <name type="scientific">Mucilaginibacter sabulilitoris</name>
    <dbReference type="NCBI Taxonomy" id="1173583"/>
    <lineage>
        <taxon>Bacteria</taxon>
        <taxon>Pseudomonadati</taxon>
        <taxon>Bacteroidota</taxon>
        <taxon>Sphingobacteriia</taxon>
        <taxon>Sphingobacteriales</taxon>
        <taxon>Sphingobacteriaceae</taxon>
        <taxon>Mucilaginibacter</taxon>
    </lineage>
</organism>
<proteinExistence type="inferred from homology"/>
<evidence type="ECO:0000313" key="8">
    <source>
        <dbReference type="Proteomes" id="UP001324380"/>
    </source>
</evidence>
<dbReference type="InterPro" id="IPR013324">
    <property type="entry name" value="RNA_pol_sigma_r3/r4-like"/>
</dbReference>
<evidence type="ECO:0000256" key="2">
    <source>
        <dbReference type="ARBA" id="ARBA00023015"/>
    </source>
</evidence>
<dbReference type="Pfam" id="PF04542">
    <property type="entry name" value="Sigma70_r2"/>
    <property type="match status" value="1"/>
</dbReference>
<evidence type="ECO:0000256" key="4">
    <source>
        <dbReference type="ARBA" id="ARBA00023163"/>
    </source>
</evidence>
<protein>
    <submittedName>
        <fullName evidence="7">Sigma-70 family RNA polymerase sigma factor</fullName>
    </submittedName>
</protein>
<sequence length="201" mass="23378">MINGRFISDVDLLSQIQSDDEQALLVLMQKYDRSLFRYIRSKTNSLESAEEAVQDIFISLWNNRHSIVINDSLSPYLFKSAKHKVIDFYIANSKNITCHDILLPEYDHLTVPSAENLIIDLELNDWLSGEVNKMPDNIRNVFRLSRIEQLPVKEIASKLSLSEQTVKNNLSIALKRLHARLQRMESISMLLVAFKIFFYFK</sequence>
<dbReference type="EMBL" id="CP139558">
    <property type="protein sequence ID" value="WPU92805.1"/>
    <property type="molecule type" value="Genomic_DNA"/>
</dbReference>
<dbReference type="PANTHER" id="PTHR43133:SF46">
    <property type="entry name" value="RNA POLYMERASE SIGMA-70 FACTOR ECF SUBFAMILY"/>
    <property type="match status" value="1"/>
</dbReference>
<name>A0ABZ0THY1_9SPHI</name>
<evidence type="ECO:0000256" key="3">
    <source>
        <dbReference type="ARBA" id="ARBA00023082"/>
    </source>
</evidence>
<dbReference type="PANTHER" id="PTHR43133">
    <property type="entry name" value="RNA POLYMERASE ECF-TYPE SIGMA FACTO"/>
    <property type="match status" value="1"/>
</dbReference>
<evidence type="ECO:0000313" key="7">
    <source>
        <dbReference type="EMBL" id="WPU92805.1"/>
    </source>
</evidence>
<keyword evidence="2" id="KW-0805">Transcription regulation</keyword>
<dbReference type="SUPFAM" id="SSF88946">
    <property type="entry name" value="Sigma2 domain of RNA polymerase sigma factors"/>
    <property type="match status" value="1"/>
</dbReference>
<keyword evidence="3" id="KW-0731">Sigma factor</keyword>
<dbReference type="Pfam" id="PF08281">
    <property type="entry name" value="Sigma70_r4_2"/>
    <property type="match status" value="1"/>
</dbReference>
<gene>
    <name evidence="7" type="ORF">SNE25_26120</name>
</gene>
<dbReference type="InterPro" id="IPR007627">
    <property type="entry name" value="RNA_pol_sigma70_r2"/>
</dbReference>
<dbReference type="NCBIfam" id="TIGR02937">
    <property type="entry name" value="sigma70-ECF"/>
    <property type="match status" value="1"/>
</dbReference>
<keyword evidence="8" id="KW-1185">Reference proteome</keyword>
<dbReference type="Gene3D" id="1.10.1740.10">
    <property type="match status" value="1"/>
</dbReference>
<dbReference type="InterPro" id="IPR014284">
    <property type="entry name" value="RNA_pol_sigma-70_dom"/>
</dbReference>
<dbReference type="InterPro" id="IPR013325">
    <property type="entry name" value="RNA_pol_sigma_r2"/>
</dbReference>
<accession>A0ABZ0THY1</accession>
<evidence type="ECO:0000259" key="6">
    <source>
        <dbReference type="Pfam" id="PF08281"/>
    </source>
</evidence>
<feature type="domain" description="RNA polymerase sigma factor 70 region 4 type 2" evidence="6">
    <location>
        <begin position="131"/>
        <end position="177"/>
    </location>
</feature>
<dbReference type="InterPro" id="IPR013249">
    <property type="entry name" value="RNA_pol_sigma70_r4_t2"/>
</dbReference>
<keyword evidence="4" id="KW-0804">Transcription</keyword>
<evidence type="ECO:0000256" key="1">
    <source>
        <dbReference type="ARBA" id="ARBA00010641"/>
    </source>
</evidence>
<evidence type="ECO:0000259" key="5">
    <source>
        <dbReference type="Pfam" id="PF04542"/>
    </source>
</evidence>
<dbReference type="SUPFAM" id="SSF88659">
    <property type="entry name" value="Sigma3 and sigma4 domains of RNA polymerase sigma factors"/>
    <property type="match status" value="1"/>
</dbReference>
<comment type="similarity">
    <text evidence="1">Belongs to the sigma-70 factor family. ECF subfamily.</text>
</comment>
<reference evidence="7 8" key="1">
    <citation type="submission" date="2023-11" db="EMBL/GenBank/DDBJ databases">
        <title>Analysis of the Genomes of Mucilaginibacter gossypii cycad 4 and M. sabulilitoris SNA2: microbes with the potential for plant growth promotion.</title>
        <authorList>
            <person name="Hirsch A.M."/>
            <person name="Humm E."/>
            <person name="Rubbi M."/>
            <person name="Del Vecchio G."/>
            <person name="Ha S.M."/>
            <person name="Pellegrini M."/>
            <person name="Gunsalus R.P."/>
        </authorList>
    </citation>
    <scope>NUCLEOTIDE SEQUENCE [LARGE SCALE GENOMIC DNA]</scope>
    <source>
        <strain evidence="7 8">SNA2</strain>
    </source>
</reference>
<dbReference type="InterPro" id="IPR039425">
    <property type="entry name" value="RNA_pol_sigma-70-like"/>
</dbReference>
<dbReference type="Gene3D" id="1.10.10.10">
    <property type="entry name" value="Winged helix-like DNA-binding domain superfamily/Winged helix DNA-binding domain"/>
    <property type="match status" value="1"/>
</dbReference>
<feature type="domain" description="RNA polymerase sigma-70 region 2" evidence="5">
    <location>
        <begin position="27"/>
        <end position="89"/>
    </location>
</feature>
<dbReference type="InterPro" id="IPR036388">
    <property type="entry name" value="WH-like_DNA-bd_sf"/>
</dbReference>